<evidence type="ECO:0000256" key="2">
    <source>
        <dbReference type="ARBA" id="ARBA00023125"/>
    </source>
</evidence>
<dbReference type="SMART" id="SM00345">
    <property type="entry name" value="HTH_GNTR"/>
    <property type="match status" value="1"/>
</dbReference>
<feature type="domain" description="HTH gntR-type" evidence="4">
    <location>
        <begin position="16"/>
        <end position="83"/>
    </location>
</feature>
<dbReference type="GO" id="GO:0003700">
    <property type="term" value="F:DNA-binding transcription factor activity"/>
    <property type="evidence" value="ECO:0007669"/>
    <property type="project" value="InterPro"/>
</dbReference>
<dbReference type="Gene3D" id="1.10.10.10">
    <property type="entry name" value="Winged helix-like DNA-binding domain superfamily/Winged helix DNA-binding domain"/>
    <property type="match status" value="1"/>
</dbReference>
<dbReference type="OrthoDB" id="8663149at2"/>
<keyword evidence="2 5" id="KW-0238">DNA-binding</keyword>
<dbReference type="InterPro" id="IPR008920">
    <property type="entry name" value="TF_FadR/GntR_C"/>
</dbReference>
<proteinExistence type="predicted"/>
<dbReference type="AlphaFoldDB" id="A0A4Q7VY91"/>
<dbReference type="Pfam" id="PF07729">
    <property type="entry name" value="FCD"/>
    <property type="match status" value="1"/>
</dbReference>
<evidence type="ECO:0000259" key="4">
    <source>
        <dbReference type="PROSITE" id="PS50949"/>
    </source>
</evidence>
<dbReference type="InterPro" id="IPR000524">
    <property type="entry name" value="Tscrpt_reg_HTH_GntR"/>
</dbReference>
<organism evidence="5 6">
    <name type="scientific">Kribbella rubisoli</name>
    <dbReference type="NCBI Taxonomy" id="3075929"/>
    <lineage>
        <taxon>Bacteria</taxon>
        <taxon>Bacillati</taxon>
        <taxon>Actinomycetota</taxon>
        <taxon>Actinomycetes</taxon>
        <taxon>Propionibacteriales</taxon>
        <taxon>Kribbellaceae</taxon>
        <taxon>Kribbella</taxon>
    </lineage>
</organism>
<dbReference type="InterPro" id="IPR011711">
    <property type="entry name" value="GntR_C"/>
</dbReference>
<sequence length="233" mass="25349">MNRVTTTPILVGDGHRPLRDVVAAELRRLILAGSLPPGERLVEDRLAQQLGVSRNPIREAMRVLEAEGFLDVTARRGAFVAKLSAQQAEDLFQVRLALEPLGARLAASAQNPETALITRAWAILDLVGESGPDQDLDALSTLHTELHSLIFELTRNDYLIALAIPMVKRGQWLLRQSAPLQNPAAWAEHHGLIAAIAAGDPDLAEAAARHHVLSVRNALRPHLEPVRPHDATG</sequence>
<evidence type="ECO:0000313" key="6">
    <source>
        <dbReference type="Proteomes" id="UP000292027"/>
    </source>
</evidence>
<keyword evidence="6" id="KW-1185">Reference proteome</keyword>
<dbReference type="PROSITE" id="PS50949">
    <property type="entry name" value="HTH_GNTR"/>
    <property type="match status" value="1"/>
</dbReference>
<dbReference type="PANTHER" id="PTHR43537:SF24">
    <property type="entry name" value="GLUCONATE OPERON TRANSCRIPTIONAL REPRESSOR"/>
    <property type="match status" value="1"/>
</dbReference>
<dbReference type="EMBL" id="SHKR01000018">
    <property type="protein sequence ID" value="RZU01711.1"/>
    <property type="molecule type" value="Genomic_DNA"/>
</dbReference>
<dbReference type="GO" id="GO:0003677">
    <property type="term" value="F:DNA binding"/>
    <property type="evidence" value="ECO:0007669"/>
    <property type="project" value="UniProtKB-KW"/>
</dbReference>
<dbReference type="InterPro" id="IPR036388">
    <property type="entry name" value="WH-like_DNA-bd_sf"/>
</dbReference>
<dbReference type="PANTHER" id="PTHR43537">
    <property type="entry name" value="TRANSCRIPTIONAL REGULATOR, GNTR FAMILY"/>
    <property type="match status" value="1"/>
</dbReference>
<dbReference type="Proteomes" id="UP000292027">
    <property type="component" value="Unassembled WGS sequence"/>
</dbReference>
<gene>
    <name evidence="5" type="ORF">EV645_7807</name>
</gene>
<evidence type="ECO:0000256" key="1">
    <source>
        <dbReference type="ARBA" id="ARBA00023015"/>
    </source>
</evidence>
<dbReference type="Pfam" id="PF00392">
    <property type="entry name" value="GntR"/>
    <property type="match status" value="1"/>
</dbReference>
<dbReference type="SMART" id="SM00895">
    <property type="entry name" value="FCD"/>
    <property type="match status" value="1"/>
</dbReference>
<dbReference type="CDD" id="cd07377">
    <property type="entry name" value="WHTH_GntR"/>
    <property type="match status" value="1"/>
</dbReference>
<dbReference type="PRINTS" id="PR00035">
    <property type="entry name" value="HTHGNTR"/>
</dbReference>
<reference evidence="5 6" key="1">
    <citation type="journal article" date="2015" name="Stand. Genomic Sci.">
        <title>Genomic Encyclopedia of Bacterial and Archaeal Type Strains, Phase III: the genomes of soil and plant-associated and newly described type strains.</title>
        <authorList>
            <person name="Whitman W.B."/>
            <person name="Woyke T."/>
            <person name="Klenk H.P."/>
            <person name="Zhou Y."/>
            <person name="Lilburn T.G."/>
            <person name="Beck B.J."/>
            <person name="De Vos P."/>
            <person name="Vandamme P."/>
            <person name="Eisen J.A."/>
            <person name="Garrity G."/>
            <person name="Hugenholtz P."/>
            <person name="Kyrpides N.C."/>
        </authorList>
    </citation>
    <scope>NUCLEOTIDE SEQUENCE [LARGE SCALE GENOMIC DNA]</scope>
    <source>
        <strain evidence="5 6">VKM Ac-2540</strain>
    </source>
</reference>
<dbReference type="SUPFAM" id="SSF48008">
    <property type="entry name" value="GntR ligand-binding domain-like"/>
    <property type="match status" value="1"/>
</dbReference>
<evidence type="ECO:0000256" key="3">
    <source>
        <dbReference type="ARBA" id="ARBA00023163"/>
    </source>
</evidence>
<evidence type="ECO:0000313" key="5">
    <source>
        <dbReference type="EMBL" id="RZU01711.1"/>
    </source>
</evidence>
<name>A0A4Q7VY91_9ACTN</name>
<dbReference type="InterPro" id="IPR036390">
    <property type="entry name" value="WH_DNA-bd_sf"/>
</dbReference>
<protein>
    <submittedName>
        <fullName evidence="5">DNA-binding GntR family transcriptional regulator</fullName>
    </submittedName>
</protein>
<keyword evidence="3" id="KW-0804">Transcription</keyword>
<dbReference type="Gene3D" id="1.20.120.530">
    <property type="entry name" value="GntR ligand-binding domain-like"/>
    <property type="match status" value="1"/>
</dbReference>
<accession>A0A4Q7VY91</accession>
<keyword evidence="1" id="KW-0805">Transcription regulation</keyword>
<comment type="caution">
    <text evidence="5">The sequence shown here is derived from an EMBL/GenBank/DDBJ whole genome shotgun (WGS) entry which is preliminary data.</text>
</comment>
<dbReference type="SUPFAM" id="SSF46785">
    <property type="entry name" value="Winged helix' DNA-binding domain"/>
    <property type="match status" value="1"/>
</dbReference>